<feature type="compositionally biased region" description="Polar residues" evidence="1">
    <location>
        <begin position="606"/>
        <end position="615"/>
    </location>
</feature>
<feature type="region of interest" description="Disordered" evidence="1">
    <location>
        <begin position="551"/>
        <end position="615"/>
    </location>
</feature>
<name>A0A6L2J972_TANCI</name>
<feature type="compositionally biased region" description="Basic residues" evidence="1">
    <location>
        <begin position="124"/>
        <end position="133"/>
    </location>
</feature>
<dbReference type="PANTHER" id="PTHR46148:SF59">
    <property type="entry name" value="NUCLEOTIDYLTRANSFERASE, RIBONUCLEASE H"/>
    <property type="match status" value="1"/>
</dbReference>
<feature type="compositionally biased region" description="Basic and acidic residues" evidence="1">
    <location>
        <begin position="567"/>
        <end position="576"/>
    </location>
</feature>
<feature type="region of interest" description="Disordered" evidence="1">
    <location>
        <begin position="103"/>
        <end position="147"/>
    </location>
</feature>
<feature type="compositionally biased region" description="Acidic residues" evidence="1">
    <location>
        <begin position="577"/>
        <end position="599"/>
    </location>
</feature>
<feature type="compositionally biased region" description="Acidic residues" evidence="1">
    <location>
        <begin position="237"/>
        <end position="259"/>
    </location>
</feature>
<evidence type="ECO:0000259" key="2">
    <source>
        <dbReference type="Pfam" id="PF24626"/>
    </source>
</evidence>
<dbReference type="AlphaFoldDB" id="A0A6L2J972"/>
<protein>
    <submittedName>
        <fullName evidence="3">Putative reverse transcriptase domain-containing protein</fullName>
    </submittedName>
</protein>
<feature type="compositionally biased region" description="Basic and acidic residues" evidence="1">
    <location>
        <begin position="275"/>
        <end position="289"/>
    </location>
</feature>
<evidence type="ECO:0000256" key="1">
    <source>
        <dbReference type="SAM" id="MobiDB-lite"/>
    </source>
</evidence>
<feature type="domain" description="Tf2-1-like SH3-like" evidence="2">
    <location>
        <begin position="6"/>
        <end position="70"/>
    </location>
</feature>
<dbReference type="EMBL" id="BKCJ010000474">
    <property type="protein sequence ID" value="GEU33528.1"/>
    <property type="molecule type" value="Genomic_DNA"/>
</dbReference>
<gene>
    <name evidence="3" type="ORF">Tci_005506</name>
</gene>
<dbReference type="PANTHER" id="PTHR46148">
    <property type="entry name" value="CHROMO DOMAIN-CONTAINING PROTEIN"/>
    <property type="match status" value="1"/>
</dbReference>
<organism evidence="3">
    <name type="scientific">Tanacetum cinerariifolium</name>
    <name type="common">Dalmatian daisy</name>
    <name type="synonym">Chrysanthemum cinerariifolium</name>
    <dbReference type="NCBI Taxonomy" id="118510"/>
    <lineage>
        <taxon>Eukaryota</taxon>
        <taxon>Viridiplantae</taxon>
        <taxon>Streptophyta</taxon>
        <taxon>Embryophyta</taxon>
        <taxon>Tracheophyta</taxon>
        <taxon>Spermatophyta</taxon>
        <taxon>Magnoliopsida</taxon>
        <taxon>eudicotyledons</taxon>
        <taxon>Gunneridae</taxon>
        <taxon>Pentapetalae</taxon>
        <taxon>asterids</taxon>
        <taxon>campanulids</taxon>
        <taxon>Asterales</taxon>
        <taxon>Asteraceae</taxon>
        <taxon>Asteroideae</taxon>
        <taxon>Anthemideae</taxon>
        <taxon>Anthemidinae</taxon>
        <taxon>Tanacetum</taxon>
    </lineage>
</organism>
<feature type="region of interest" description="Disordered" evidence="1">
    <location>
        <begin position="191"/>
        <end position="294"/>
    </location>
</feature>
<dbReference type="Pfam" id="PF24626">
    <property type="entry name" value="SH3_Tf2-1"/>
    <property type="match status" value="1"/>
</dbReference>
<accession>A0A6L2J972</accession>
<keyword evidence="3" id="KW-0548">Nucleotidyltransferase</keyword>
<feature type="compositionally biased region" description="Basic and acidic residues" evidence="1">
    <location>
        <begin position="206"/>
        <end position="233"/>
    </location>
</feature>
<dbReference type="GO" id="GO:0003964">
    <property type="term" value="F:RNA-directed DNA polymerase activity"/>
    <property type="evidence" value="ECO:0007669"/>
    <property type="project" value="UniProtKB-KW"/>
</dbReference>
<reference evidence="3" key="1">
    <citation type="journal article" date="2019" name="Sci. Rep.">
        <title>Draft genome of Tanacetum cinerariifolium, the natural source of mosquito coil.</title>
        <authorList>
            <person name="Yamashiro T."/>
            <person name="Shiraishi A."/>
            <person name="Satake H."/>
            <person name="Nakayama K."/>
        </authorList>
    </citation>
    <scope>NUCLEOTIDE SEQUENCE</scope>
</reference>
<proteinExistence type="predicted"/>
<dbReference type="InterPro" id="IPR056924">
    <property type="entry name" value="SH3_Tf2-1"/>
</dbReference>
<sequence>MEFEVGDIVMLKVSPWKGVIRFGKRGKLSPWYVGPFKIIERIGPVAYKLELPKKLYGIHNTFYVSSLKKFLEDKNLVIPLEEIKLDDKLHLIKEPVEIMDREFKKPGSPKLSTIQVSPEEPTRKSKRVKRSTKKSTNAPTTSIVIRETPMMSLSKKKENVTIKKRKGTNLLFEVALTEEAQYKEVQKKSLRDFHKTHPSGSGVLDVTKEESSKSEAESWRTDEDDNNNDHDSMSEGGDQESDNEENKEDVEDDEEEKDDEFVKTAPNSTNDEDETNVKDKAECDEDKGMDYTTNQFDDDVDVRLNEPVNTDEGLIQKEGIDAEMINVQQGNENLEITLNQVVEDNHIFPPQMQKFCIYSIIILQSLPSFIHPPQQSTPTPPPTTEATNPLSALLNFASVFQFNNRVSALEKVVVELKNYDLLNTRVTALVDEQIHSRLGATIDEFMSYLLASITARITKQVNIQLPQILPKEVSNFAPSMIKNMVTGSLEHAVLANVSSQPKSTYEVVALLTEFELKKILIDKIDESQSYLTATEHRECYDGLIKSYDLDKNPSTGSDRGLKKRKTSKDDEPTKEEPEFEVADFEMPQDQEENLGDDDEEPKRKTPQQGPTQSWLMTLAYSADKPSKTFDELMSTFIDFSVYIMNDLKITNLTQETLLGPAFKLFKGTRTNFTELEYDFEECYKALSKKIDWENPEGGDYPFDLTKPLPLVMNGNRQTILVDYFFNNDLKYLTANVYQKHGYSKKSRRSLTGSRKLPEEDQRRNRLMRSDELYKFSDGTLTGIQSSLDDITKNIQMEYLP</sequence>
<evidence type="ECO:0000313" key="3">
    <source>
        <dbReference type="EMBL" id="GEU33528.1"/>
    </source>
</evidence>
<comment type="caution">
    <text evidence="3">The sequence shown here is derived from an EMBL/GenBank/DDBJ whole genome shotgun (WGS) entry which is preliminary data.</text>
</comment>
<keyword evidence="3" id="KW-0695">RNA-directed DNA polymerase</keyword>
<keyword evidence="3" id="KW-0808">Transferase</keyword>